<feature type="region of interest" description="Disordered" evidence="1">
    <location>
        <begin position="1"/>
        <end position="21"/>
    </location>
</feature>
<reference evidence="2 3" key="1">
    <citation type="submission" date="2013-09" db="EMBL/GenBank/DDBJ databases">
        <title>Corchorus capsularis genome sequencing.</title>
        <authorList>
            <person name="Alam M."/>
            <person name="Haque M.S."/>
            <person name="Islam M.S."/>
            <person name="Emdad E.M."/>
            <person name="Islam M.M."/>
            <person name="Ahmed B."/>
            <person name="Halim A."/>
            <person name="Hossen Q.M.M."/>
            <person name="Hossain M.Z."/>
            <person name="Ahmed R."/>
            <person name="Khan M.M."/>
            <person name="Islam R."/>
            <person name="Rashid M.M."/>
            <person name="Khan S.A."/>
            <person name="Rahman M.S."/>
            <person name="Alam M."/>
        </authorList>
    </citation>
    <scope>NUCLEOTIDE SEQUENCE [LARGE SCALE GENOMIC DNA]</scope>
    <source>
        <strain evidence="3">cv. CVL-1</strain>
        <tissue evidence="2">Whole seedling</tissue>
    </source>
</reference>
<dbReference type="Proteomes" id="UP000188268">
    <property type="component" value="Unassembled WGS sequence"/>
</dbReference>
<evidence type="ECO:0000313" key="3">
    <source>
        <dbReference type="Proteomes" id="UP000188268"/>
    </source>
</evidence>
<organism evidence="2 3">
    <name type="scientific">Corchorus capsularis</name>
    <name type="common">Jute</name>
    <dbReference type="NCBI Taxonomy" id="210143"/>
    <lineage>
        <taxon>Eukaryota</taxon>
        <taxon>Viridiplantae</taxon>
        <taxon>Streptophyta</taxon>
        <taxon>Embryophyta</taxon>
        <taxon>Tracheophyta</taxon>
        <taxon>Spermatophyta</taxon>
        <taxon>Magnoliopsida</taxon>
        <taxon>eudicotyledons</taxon>
        <taxon>Gunneridae</taxon>
        <taxon>Pentapetalae</taxon>
        <taxon>rosids</taxon>
        <taxon>malvids</taxon>
        <taxon>Malvales</taxon>
        <taxon>Malvaceae</taxon>
        <taxon>Grewioideae</taxon>
        <taxon>Apeibeae</taxon>
        <taxon>Corchorus</taxon>
    </lineage>
</organism>
<accession>A0A1R3K8P6</accession>
<protein>
    <submittedName>
        <fullName evidence="2">Uncharacterized protein</fullName>
    </submittedName>
</protein>
<dbReference type="AlphaFoldDB" id="A0A1R3K8P6"/>
<evidence type="ECO:0000313" key="2">
    <source>
        <dbReference type="EMBL" id="OMP03461.1"/>
    </source>
</evidence>
<gene>
    <name evidence="2" type="ORF">CCACVL1_02411</name>
</gene>
<dbReference type="Gramene" id="OMP03461">
    <property type="protein sequence ID" value="OMP03461"/>
    <property type="gene ID" value="CCACVL1_02411"/>
</dbReference>
<proteinExistence type="predicted"/>
<evidence type="ECO:0000256" key="1">
    <source>
        <dbReference type="SAM" id="MobiDB-lite"/>
    </source>
</evidence>
<sequence length="21" mass="2379">MAISQLSTQDLHTRSDHTHTV</sequence>
<name>A0A1R3K8P6_COCAP</name>
<feature type="compositionally biased region" description="Polar residues" evidence="1">
    <location>
        <begin position="1"/>
        <end position="10"/>
    </location>
</feature>
<keyword evidence="3" id="KW-1185">Reference proteome</keyword>
<feature type="compositionally biased region" description="Basic and acidic residues" evidence="1">
    <location>
        <begin position="11"/>
        <end position="21"/>
    </location>
</feature>
<dbReference type="EMBL" id="AWWV01006050">
    <property type="protein sequence ID" value="OMP03461.1"/>
    <property type="molecule type" value="Genomic_DNA"/>
</dbReference>
<comment type="caution">
    <text evidence="2">The sequence shown here is derived from an EMBL/GenBank/DDBJ whole genome shotgun (WGS) entry which is preliminary data.</text>
</comment>